<keyword evidence="3" id="KW-1185">Reference proteome</keyword>
<dbReference type="EMBL" id="KN832089">
    <property type="protein sequence ID" value="KIN94668.1"/>
    <property type="molecule type" value="Genomic_DNA"/>
</dbReference>
<feature type="compositionally biased region" description="Polar residues" evidence="1">
    <location>
        <begin position="1"/>
        <end position="16"/>
    </location>
</feature>
<dbReference type="HOGENOM" id="CLU_2596672_0_0_1"/>
<feature type="non-terminal residue" evidence="2">
    <location>
        <position position="1"/>
    </location>
</feature>
<reference evidence="2 3" key="1">
    <citation type="submission" date="2014-04" db="EMBL/GenBank/DDBJ databases">
        <authorList>
            <consortium name="DOE Joint Genome Institute"/>
            <person name="Kuo A."/>
            <person name="Kohler A."/>
            <person name="Costa M.D."/>
            <person name="Nagy L.G."/>
            <person name="Floudas D."/>
            <person name="Copeland A."/>
            <person name="Barry K.W."/>
            <person name="Cichocki N."/>
            <person name="Veneault-Fourrey C."/>
            <person name="LaButti K."/>
            <person name="Lindquist E.A."/>
            <person name="Lipzen A."/>
            <person name="Lundell T."/>
            <person name="Morin E."/>
            <person name="Murat C."/>
            <person name="Sun H."/>
            <person name="Tunlid A."/>
            <person name="Henrissat B."/>
            <person name="Grigoriev I.V."/>
            <person name="Hibbett D.S."/>
            <person name="Martin F."/>
            <person name="Nordberg H.P."/>
            <person name="Cantor M.N."/>
            <person name="Hua S.X."/>
        </authorList>
    </citation>
    <scope>NUCLEOTIDE SEQUENCE [LARGE SCALE GENOMIC DNA]</scope>
    <source>
        <strain evidence="2 3">Marx 270</strain>
    </source>
</reference>
<gene>
    <name evidence="2" type="ORF">M404DRAFT_1008119</name>
</gene>
<protein>
    <submittedName>
        <fullName evidence="2">Uncharacterized protein</fullName>
    </submittedName>
</protein>
<accession>A0A0C3NGR7</accession>
<name>A0A0C3NGR7_PISTI</name>
<feature type="compositionally biased region" description="Basic and acidic residues" evidence="1">
    <location>
        <begin position="41"/>
        <end position="62"/>
    </location>
</feature>
<evidence type="ECO:0000313" key="2">
    <source>
        <dbReference type="EMBL" id="KIN94668.1"/>
    </source>
</evidence>
<organism evidence="2 3">
    <name type="scientific">Pisolithus tinctorius Marx 270</name>
    <dbReference type="NCBI Taxonomy" id="870435"/>
    <lineage>
        <taxon>Eukaryota</taxon>
        <taxon>Fungi</taxon>
        <taxon>Dikarya</taxon>
        <taxon>Basidiomycota</taxon>
        <taxon>Agaricomycotina</taxon>
        <taxon>Agaricomycetes</taxon>
        <taxon>Agaricomycetidae</taxon>
        <taxon>Boletales</taxon>
        <taxon>Sclerodermatineae</taxon>
        <taxon>Pisolithaceae</taxon>
        <taxon>Pisolithus</taxon>
    </lineage>
</organism>
<evidence type="ECO:0000313" key="3">
    <source>
        <dbReference type="Proteomes" id="UP000054217"/>
    </source>
</evidence>
<evidence type="ECO:0000256" key="1">
    <source>
        <dbReference type="SAM" id="MobiDB-lite"/>
    </source>
</evidence>
<feature type="region of interest" description="Disordered" evidence="1">
    <location>
        <begin position="1"/>
        <end position="80"/>
    </location>
</feature>
<proteinExistence type="predicted"/>
<dbReference type="InParanoid" id="A0A0C3NGR7"/>
<dbReference type="AlphaFoldDB" id="A0A0C3NGR7"/>
<dbReference type="Proteomes" id="UP000054217">
    <property type="component" value="Unassembled WGS sequence"/>
</dbReference>
<reference evidence="3" key="2">
    <citation type="submission" date="2015-01" db="EMBL/GenBank/DDBJ databases">
        <title>Evolutionary Origins and Diversification of the Mycorrhizal Mutualists.</title>
        <authorList>
            <consortium name="DOE Joint Genome Institute"/>
            <consortium name="Mycorrhizal Genomics Consortium"/>
            <person name="Kohler A."/>
            <person name="Kuo A."/>
            <person name="Nagy L.G."/>
            <person name="Floudas D."/>
            <person name="Copeland A."/>
            <person name="Barry K.W."/>
            <person name="Cichocki N."/>
            <person name="Veneault-Fourrey C."/>
            <person name="LaButti K."/>
            <person name="Lindquist E.A."/>
            <person name="Lipzen A."/>
            <person name="Lundell T."/>
            <person name="Morin E."/>
            <person name="Murat C."/>
            <person name="Riley R."/>
            <person name="Ohm R."/>
            <person name="Sun H."/>
            <person name="Tunlid A."/>
            <person name="Henrissat B."/>
            <person name="Grigoriev I.V."/>
            <person name="Hibbett D.S."/>
            <person name="Martin F."/>
        </authorList>
    </citation>
    <scope>NUCLEOTIDE SEQUENCE [LARGE SCALE GENOMIC DNA]</scope>
    <source>
        <strain evidence="3">Marx 270</strain>
    </source>
</reference>
<sequence length="80" mass="8969">TKNARQSPHTRTPRTPSDSKHTPPPQTQTDTHVPYPPFARLSHEVEKPYLESKPHTPAESHEQGSMSPEHIPSPRADQTS</sequence>